<keyword evidence="1" id="KW-0802">TPR repeat</keyword>
<evidence type="ECO:0000313" key="2">
    <source>
        <dbReference type="EMBL" id="TWI89650.1"/>
    </source>
</evidence>
<sequence>MATKQTDGLRQKMQEALQLHQTGEIEKAQRLYKSVLKKTPNNADALHLLGVTYRQNGDARRAFDTILKAIKISPNQATFYANLARTMVDMPDTAPDSILAVTQKALSLDPKHKQARSLLGVCYSNLDRQDEAEEIFQSLIVEDPDFAEAYENYGHLMRQKKDNKKAFVFFSKCILLNPNNANAYVQRARCRLELKEYEESEYELSEALRRFPDHGDVLHEVARLMFSESKSHTGLPYAERAVQENPKDYHRHVTLGVTKLMLGDAQGALDSFLNAKRVAPPDAKGIEWNMSLAYLSLGDLENGWDLHPERFDDPKSGVNHRYFDVPAWEGEDISDKTVLVWTDQGLGDALKAGAMIPELEARAKKVIFEVSKKSEAYFQHSFPNVLVRPAEFDKNKKALRSDFEVHANITDLARFFRRSLKDFSDTPHPVYRFVQEKARQLLGKIGDIGDRKIVGISWRSKNLSVNRARYYMSAPEICRVIEGIDDAVFVNLQYLAVQKEIDFFKHKLPGAFFDFGDEVDLFDDILGAANVTAICDIVLSANTSAAEISGGLDVPTIRFGGHEAPLLCGQPSPPWYPSMSYMIVEEDKPSSALTPRLRQELLRELETTSIERRMRRLGFAD</sequence>
<dbReference type="PANTHER" id="PTHR12558:SF13">
    <property type="entry name" value="CELL DIVISION CYCLE PROTEIN 27 HOMOLOG"/>
    <property type="match status" value="1"/>
</dbReference>
<dbReference type="SMART" id="SM00028">
    <property type="entry name" value="TPR"/>
    <property type="match status" value="6"/>
</dbReference>
<dbReference type="Pfam" id="PF13414">
    <property type="entry name" value="TPR_11"/>
    <property type="match status" value="1"/>
</dbReference>
<keyword evidence="3" id="KW-1185">Reference proteome</keyword>
<feature type="repeat" description="TPR" evidence="1">
    <location>
        <begin position="113"/>
        <end position="146"/>
    </location>
</feature>
<feature type="repeat" description="TPR" evidence="1">
    <location>
        <begin position="181"/>
        <end position="214"/>
    </location>
</feature>
<dbReference type="Proteomes" id="UP000320593">
    <property type="component" value="Unassembled WGS sequence"/>
</dbReference>
<dbReference type="EMBL" id="VLLF01000003">
    <property type="protein sequence ID" value="TWI89650.1"/>
    <property type="molecule type" value="Genomic_DNA"/>
</dbReference>
<accession>A0A562T9Z2</accession>
<dbReference type="SUPFAM" id="SSF53756">
    <property type="entry name" value="UDP-Glycosyltransferase/glycogen phosphorylase"/>
    <property type="match status" value="1"/>
</dbReference>
<dbReference type="PANTHER" id="PTHR12558">
    <property type="entry name" value="CELL DIVISION CYCLE 16,23,27"/>
    <property type="match status" value="1"/>
</dbReference>
<feature type="repeat" description="TPR" evidence="1">
    <location>
        <begin position="43"/>
        <end position="76"/>
    </location>
</feature>
<evidence type="ECO:0000256" key="1">
    <source>
        <dbReference type="PROSITE-ProRule" id="PRU00339"/>
    </source>
</evidence>
<dbReference type="Gene3D" id="1.25.40.10">
    <property type="entry name" value="Tetratricopeptide repeat domain"/>
    <property type="match status" value="2"/>
</dbReference>
<dbReference type="PROSITE" id="PS50005">
    <property type="entry name" value="TPR"/>
    <property type="match status" value="4"/>
</dbReference>
<dbReference type="Pfam" id="PF14559">
    <property type="entry name" value="TPR_19"/>
    <property type="match status" value="1"/>
</dbReference>
<protein>
    <submittedName>
        <fullName evidence="2">Tetratricopeptide (TPR) repeat protein</fullName>
    </submittedName>
</protein>
<feature type="repeat" description="TPR" evidence="1">
    <location>
        <begin position="147"/>
        <end position="180"/>
    </location>
</feature>
<dbReference type="SUPFAM" id="SSF81901">
    <property type="entry name" value="HCP-like"/>
    <property type="match status" value="1"/>
</dbReference>
<dbReference type="RefSeq" id="WP_145342448.1">
    <property type="nucleotide sequence ID" value="NZ_SMLY01000073.1"/>
</dbReference>
<dbReference type="InterPro" id="IPR011990">
    <property type="entry name" value="TPR-like_helical_dom_sf"/>
</dbReference>
<proteinExistence type="predicted"/>
<dbReference type="AlphaFoldDB" id="A0A562T9Z2"/>
<dbReference type="InterPro" id="IPR019734">
    <property type="entry name" value="TPR_rpt"/>
</dbReference>
<gene>
    <name evidence="2" type="ORF">JM93_01855</name>
</gene>
<dbReference type="OrthoDB" id="6193797at2"/>
<dbReference type="Pfam" id="PF13431">
    <property type="entry name" value="TPR_17"/>
    <property type="match status" value="1"/>
</dbReference>
<comment type="caution">
    <text evidence="2">The sequence shown here is derived from an EMBL/GenBank/DDBJ whole genome shotgun (WGS) entry which is preliminary data.</text>
</comment>
<reference evidence="2 3" key="1">
    <citation type="submission" date="2019-07" db="EMBL/GenBank/DDBJ databases">
        <title>Genomic Encyclopedia of Archaeal and Bacterial Type Strains, Phase II (KMG-II): from individual species to whole genera.</title>
        <authorList>
            <person name="Goeker M."/>
        </authorList>
    </citation>
    <scope>NUCLEOTIDE SEQUENCE [LARGE SCALE GENOMIC DNA]</scope>
    <source>
        <strain evidence="2 3">ATCC BAA-252</strain>
    </source>
</reference>
<organism evidence="2 3">
    <name type="scientific">Roseibium hamelinense</name>
    <dbReference type="NCBI Taxonomy" id="150831"/>
    <lineage>
        <taxon>Bacteria</taxon>
        <taxon>Pseudomonadati</taxon>
        <taxon>Pseudomonadota</taxon>
        <taxon>Alphaproteobacteria</taxon>
        <taxon>Hyphomicrobiales</taxon>
        <taxon>Stappiaceae</taxon>
        <taxon>Roseibium</taxon>
    </lineage>
</organism>
<evidence type="ECO:0000313" key="3">
    <source>
        <dbReference type="Proteomes" id="UP000320593"/>
    </source>
</evidence>
<name>A0A562T9Z2_9HYPH</name>